<evidence type="ECO:0000313" key="3">
    <source>
        <dbReference type="Proteomes" id="UP000683925"/>
    </source>
</evidence>
<gene>
    <name evidence="2" type="ORF">POCTA_138.1.T0660155</name>
</gene>
<dbReference type="Proteomes" id="UP000683925">
    <property type="component" value="Unassembled WGS sequence"/>
</dbReference>
<dbReference type="EMBL" id="CAJJDP010000065">
    <property type="protein sequence ID" value="CAD8175976.1"/>
    <property type="molecule type" value="Genomic_DNA"/>
</dbReference>
<accession>A0A8S1VMN2</accession>
<sequence>MLCIKLNVLLSILVTYQCERSESYFQKQDWNLEEKQNKFQFYSINYYSDNQQNQQKGHTSNSLEKIITIIGNVGELFILNSR</sequence>
<reference evidence="2" key="1">
    <citation type="submission" date="2021-01" db="EMBL/GenBank/DDBJ databases">
        <authorList>
            <consortium name="Genoscope - CEA"/>
            <person name="William W."/>
        </authorList>
    </citation>
    <scope>NUCLEOTIDE SEQUENCE</scope>
</reference>
<keyword evidence="3" id="KW-1185">Reference proteome</keyword>
<feature type="chain" id="PRO_5035939100" evidence="1">
    <location>
        <begin position="19"/>
        <end position="82"/>
    </location>
</feature>
<name>A0A8S1VMN2_PAROT</name>
<organism evidence="2 3">
    <name type="scientific">Paramecium octaurelia</name>
    <dbReference type="NCBI Taxonomy" id="43137"/>
    <lineage>
        <taxon>Eukaryota</taxon>
        <taxon>Sar</taxon>
        <taxon>Alveolata</taxon>
        <taxon>Ciliophora</taxon>
        <taxon>Intramacronucleata</taxon>
        <taxon>Oligohymenophorea</taxon>
        <taxon>Peniculida</taxon>
        <taxon>Parameciidae</taxon>
        <taxon>Paramecium</taxon>
    </lineage>
</organism>
<dbReference type="AlphaFoldDB" id="A0A8S1VMN2"/>
<feature type="signal peptide" evidence="1">
    <location>
        <begin position="1"/>
        <end position="18"/>
    </location>
</feature>
<proteinExistence type="predicted"/>
<evidence type="ECO:0000256" key="1">
    <source>
        <dbReference type="SAM" id="SignalP"/>
    </source>
</evidence>
<keyword evidence="1" id="KW-0732">Signal</keyword>
<evidence type="ECO:0000313" key="2">
    <source>
        <dbReference type="EMBL" id="CAD8175976.1"/>
    </source>
</evidence>
<protein>
    <submittedName>
        <fullName evidence="2">Uncharacterized protein</fullName>
    </submittedName>
</protein>
<comment type="caution">
    <text evidence="2">The sequence shown here is derived from an EMBL/GenBank/DDBJ whole genome shotgun (WGS) entry which is preliminary data.</text>
</comment>